<keyword evidence="2" id="KW-0853">WD repeat</keyword>
<feature type="compositionally biased region" description="Polar residues" evidence="4">
    <location>
        <begin position="161"/>
        <end position="186"/>
    </location>
</feature>
<feature type="coiled-coil region" evidence="3">
    <location>
        <begin position="743"/>
        <end position="777"/>
    </location>
</feature>
<feature type="coiled-coil region" evidence="3">
    <location>
        <begin position="555"/>
        <end position="698"/>
    </location>
</feature>
<dbReference type="PRINTS" id="PR01850">
    <property type="entry name" value="GROUCHOFAMLY"/>
</dbReference>
<dbReference type="InterPro" id="IPR001680">
    <property type="entry name" value="WD40_rpt"/>
</dbReference>
<reference key="2">
    <citation type="submission" date="2011-10" db="EMBL/GenBank/DDBJ databases">
        <title>The genome and transcriptome sequence of Clonorchis sinensis provide insights into the carcinogenic liver fluke.</title>
        <authorList>
            <person name="Wang X."/>
            <person name="Huang Y."/>
            <person name="Chen W."/>
            <person name="Liu H."/>
            <person name="Guo L."/>
            <person name="Chen Y."/>
            <person name="Luo F."/>
            <person name="Zhou W."/>
            <person name="Sun J."/>
            <person name="Mao Q."/>
            <person name="Liang P."/>
            <person name="Zhou C."/>
            <person name="Tian Y."/>
            <person name="Men J."/>
            <person name="Lv X."/>
            <person name="Huang L."/>
            <person name="Zhou J."/>
            <person name="Hu Y."/>
            <person name="Li R."/>
            <person name="Zhang F."/>
            <person name="Lei H."/>
            <person name="Li X."/>
            <person name="Hu X."/>
            <person name="Liang C."/>
            <person name="Xu J."/>
            <person name="Wu Z."/>
            <person name="Yu X."/>
        </authorList>
    </citation>
    <scope>NUCLEOTIDE SEQUENCE</scope>
    <source>
        <strain>Henan</strain>
    </source>
</reference>
<feature type="region of interest" description="Disordered" evidence="4">
    <location>
        <begin position="1674"/>
        <end position="1770"/>
    </location>
</feature>
<comment type="similarity">
    <text evidence="1">Belongs to the WD repeat Groucho/TLE family.</text>
</comment>
<proteinExistence type="inferred from homology"/>
<name>G7YR60_CLOSI</name>
<feature type="region of interest" description="Disordered" evidence="4">
    <location>
        <begin position="1199"/>
        <end position="1250"/>
    </location>
</feature>
<dbReference type="PANTHER" id="PTHR10814:SF21">
    <property type="entry name" value="PROTEIN GROUCHO"/>
    <property type="match status" value="1"/>
</dbReference>
<dbReference type="Gene3D" id="2.130.10.10">
    <property type="entry name" value="YVTN repeat-like/Quinoprotein amine dehydrogenase"/>
    <property type="match status" value="1"/>
</dbReference>
<dbReference type="InterPro" id="IPR015943">
    <property type="entry name" value="WD40/YVTN_repeat-like_dom_sf"/>
</dbReference>
<evidence type="ECO:0000256" key="1">
    <source>
        <dbReference type="ARBA" id="ARBA00005969"/>
    </source>
</evidence>
<feature type="compositionally biased region" description="Low complexity" evidence="4">
    <location>
        <begin position="1345"/>
        <end position="1357"/>
    </location>
</feature>
<evidence type="ECO:0000256" key="2">
    <source>
        <dbReference type="PROSITE-ProRule" id="PRU00221"/>
    </source>
</evidence>
<dbReference type="PANTHER" id="PTHR10814">
    <property type="entry name" value="TRANSDUCIN-LIKE ENHANCER PROTEIN"/>
    <property type="match status" value="1"/>
</dbReference>
<evidence type="ECO:0000313" key="6">
    <source>
        <dbReference type="Proteomes" id="UP000008909"/>
    </source>
</evidence>
<dbReference type="GO" id="GO:0003714">
    <property type="term" value="F:transcription corepressor activity"/>
    <property type="evidence" value="ECO:0007669"/>
    <property type="project" value="TreeGrafter"/>
</dbReference>
<dbReference type="EMBL" id="DF144015">
    <property type="protein sequence ID" value="GAA55440.1"/>
    <property type="molecule type" value="Genomic_DNA"/>
</dbReference>
<keyword evidence="3" id="KW-0175">Coiled coil</keyword>
<feature type="region of interest" description="Disordered" evidence="4">
    <location>
        <begin position="1782"/>
        <end position="1871"/>
    </location>
</feature>
<feature type="repeat" description="WD" evidence="2">
    <location>
        <begin position="2137"/>
        <end position="2168"/>
    </location>
</feature>
<dbReference type="Pfam" id="PF00400">
    <property type="entry name" value="WD40"/>
    <property type="match status" value="3"/>
</dbReference>
<feature type="repeat" description="WD" evidence="2">
    <location>
        <begin position="2055"/>
        <end position="2096"/>
    </location>
</feature>
<keyword evidence="6" id="KW-1185">Reference proteome</keyword>
<evidence type="ECO:0000313" key="5">
    <source>
        <dbReference type="EMBL" id="GAA55440.1"/>
    </source>
</evidence>
<feature type="compositionally biased region" description="Low complexity" evidence="4">
    <location>
        <begin position="1527"/>
        <end position="1536"/>
    </location>
</feature>
<dbReference type="GO" id="GO:0005634">
    <property type="term" value="C:nucleus"/>
    <property type="evidence" value="ECO:0007669"/>
    <property type="project" value="InterPro"/>
</dbReference>
<dbReference type="Gene3D" id="1.10.287.1490">
    <property type="match status" value="1"/>
</dbReference>
<dbReference type="SMART" id="SM00320">
    <property type="entry name" value="WD40"/>
    <property type="match status" value="5"/>
</dbReference>
<feature type="region of interest" description="Disordered" evidence="4">
    <location>
        <begin position="116"/>
        <end position="191"/>
    </location>
</feature>
<feature type="coiled-coil region" evidence="3">
    <location>
        <begin position="209"/>
        <end position="243"/>
    </location>
</feature>
<dbReference type="InterPro" id="IPR036322">
    <property type="entry name" value="WD40_repeat_dom_sf"/>
</dbReference>
<dbReference type="PROSITE" id="PS50082">
    <property type="entry name" value="WD_REPEATS_2"/>
    <property type="match status" value="2"/>
</dbReference>
<dbReference type="GO" id="GO:0090090">
    <property type="term" value="P:negative regulation of canonical Wnt signaling pathway"/>
    <property type="evidence" value="ECO:0007669"/>
    <property type="project" value="TreeGrafter"/>
</dbReference>
<evidence type="ECO:0000256" key="3">
    <source>
        <dbReference type="SAM" id="Coils"/>
    </source>
</evidence>
<feature type="compositionally biased region" description="Polar residues" evidence="4">
    <location>
        <begin position="1839"/>
        <end position="1858"/>
    </location>
</feature>
<feature type="compositionally biased region" description="Basic and acidic residues" evidence="4">
    <location>
        <begin position="1236"/>
        <end position="1250"/>
    </location>
</feature>
<accession>G7YR60</accession>
<dbReference type="SUPFAM" id="SSF50978">
    <property type="entry name" value="WD40 repeat-like"/>
    <property type="match status" value="1"/>
</dbReference>
<reference evidence="5" key="1">
    <citation type="journal article" date="2011" name="Genome Biol.">
        <title>The draft genome of the carcinogenic human liver fluke Clonorchis sinensis.</title>
        <authorList>
            <person name="Wang X."/>
            <person name="Chen W."/>
            <person name="Huang Y."/>
            <person name="Sun J."/>
            <person name="Men J."/>
            <person name="Liu H."/>
            <person name="Luo F."/>
            <person name="Guo L."/>
            <person name="Lv X."/>
            <person name="Deng C."/>
            <person name="Zhou C."/>
            <person name="Fan Y."/>
            <person name="Li X."/>
            <person name="Huang L."/>
            <person name="Hu Y."/>
            <person name="Liang C."/>
            <person name="Hu X."/>
            <person name="Xu J."/>
            <person name="Yu X."/>
        </authorList>
    </citation>
    <scope>NUCLEOTIDE SEQUENCE [LARGE SCALE GENOMIC DNA]</scope>
    <source>
        <strain evidence="5">Henan</strain>
    </source>
</reference>
<feature type="compositionally biased region" description="Low complexity" evidence="4">
    <location>
        <begin position="1495"/>
        <end position="1512"/>
    </location>
</feature>
<protein>
    <submittedName>
        <fullName evidence="5">Transducin-like enhancer protein 4</fullName>
    </submittedName>
</protein>
<dbReference type="PROSITE" id="PS50294">
    <property type="entry name" value="WD_REPEATS_REGION"/>
    <property type="match status" value="1"/>
</dbReference>
<feature type="compositionally biased region" description="Basic and acidic residues" evidence="4">
    <location>
        <begin position="1737"/>
        <end position="1757"/>
    </location>
</feature>
<dbReference type="Proteomes" id="UP000008909">
    <property type="component" value="Unassembled WGS sequence"/>
</dbReference>
<evidence type="ECO:0000256" key="4">
    <source>
        <dbReference type="SAM" id="MobiDB-lite"/>
    </source>
</evidence>
<feature type="coiled-coil region" evidence="3">
    <location>
        <begin position="1171"/>
        <end position="1198"/>
    </location>
</feature>
<organism evidence="5 6">
    <name type="scientific">Clonorchis sinensis</name>
    <name type="common">Chinese liver fluke</name>
    <dbReference type="NCBI Taxonomy" id="79923"/>
    <lineage>
        <taxon>Eukaryota</taxon>
        <taxon>Metazoa</taxon>
        <taxon>Spiralia</taxon>
        <taxon>Lophotrochozoa</taxon>
        <taxon>Platyhelminthes</taxon>
        <taxon>Trematoda</taxon>
        <taxon>Digenea</taxon>
        <taxon>Opisthorchiida</taxon>
        <taxon>Opisthorchiata</taxon>
        <taxon>Opisthorchiidae</taxon>
        <taxon>Clonorchis</taxon>
    </lineage>
</organism>
<sequence length="2228" mass="244482">MARRRFIACFPAGSCMELCGQNSFPTKYEHKLLTCALYSNPKLHAVNMNAYLQAVGWVYPLSPKVTTIGQSGCDIIINDEQIRWFQKELDRLAPLEAISNQKDILIRQLQEQLFHKSNTRPQQPFPQAEDTYLRPSLRPGNASTSQIDDGIKPSAVDPLSGSKSTSLTVLTKKSGNGNSSATTSPPNGEFDKNAFERINRERKVLSGLVTQLQGDLSRKDDNIARLLEEAKGLRQQLEEREVALATLHAKHANAVDAAERARENEAYEKTMTILRQKHKASEMRCDTLRVELEETRMKLERAQKTTEDKETSEIKLRGKLEKLKVKLGELERSERQALSAVQANQNKYESLRNRIMRVLFAVKLNQPSKANTPAAGDYQNEAEVSAASLDSVLIGDWDDLAGRERSNNALVDDMDDNHIVDRLQSMIEQMLRLKRQVSEEEEQRRKRRTLDRGIENDLDIFVNLLADIGEPTFESTKFRSSLRIKNQLDRIATHSTPFTCLQRLQNALVDELEKQLAKAQQIENCVRETVSKLEGVYPDFDVHTNGTVDDLIAILRRLIGLIRSAECDREELQKRLVDTEHNHREELKTLEMDVRRDLQRKIDDALARNNEEHAEKQRRAIEEVTQIETNRNEQMLVVKQAIIDELERKLREAQQLLSKHQADFESERRNFEVKCNELKGLQKQIGDKDSELTKLQAQLEQVKISTERSTEAICEERWRNEVAAHREQAKQHARTICVLEDRLMKLAKQAKETKTEIQRLKRQNSELQSEHKMLESRFGETQQLLSSAKRKSSEDLTDRQRQISANGEYPIRQKEVEFMQLEISRLKQLLDDRDVLIESLRADLRGARAQLSDLRGELSEAQKEEVECAVEFGKRVSAELTDAKAKLSQQENVIQGLRDQTAEKDTNLKKQVAAIEELRKTMTAQEEEISRLTELLESERSKQSKTLSKNQSLKKTAEDLAALGSECRGERHREIIEKQRDALCQLRQQLQEQSYLGRGGDQSEQPREVASLRREIAELRSQQIMSEVLPSLPGPQGQRMMALDKGWSASDEGYSTCRCERTKVDTATDVLHVSEEGYLDLVKSIAEQLQLGTLPGQRSLTYASALDRDTLQRERRQVIDLLRQRIAALQEQVHRKEQLLANYERDMCRLTQAEALVALKGEQIENMFSNLRSKESEISLLRHALNQTREELMEEKRLFAAKKGRTTKTSQQIRAISSAARRKESHGSPQSSSGTEQRKKEPLKKQQCESKILRNERCRYERRYSGGTEEITSQMDDLKNQKFLNGSLGGPFDQMDILKTMQQQQLLLAGGSANLPGGFPYGFNSPSFGPLSDGTGALSMSGPRTSTSLPTSSLSTTPGLNATPPCTAIAGLPSGLPSLGNSNPNLALPPNPFLSQLMVPASTAPCTNSLGNIPNPSTSVPGGSPAFLSGLAQSHPAVAAAMAIAAGFPPPNAPGNPNQPLNPMLNSGSHVFPSQLPAHMNNMAPSFPGSSVNVSGAPLSSLSNSAAPPSTLMSSPYHATPGSVGQSSFSPTSSSFTSPSAGSRFLGAPPDGIGGLPPFPPMMSPAALSMIMSDKSLDEKQRTAAAAAMAAAMAAAAASCSAGAFGLPPSGTGLPGGSSTASVMDAHSLMATMASFAAAQSAAAAAAAGLAPDSSTGLPNSALAMAGPQHLLSGPNSGLSNSLLPPSATSTANMMPNFGSPLPNSVHGLPPPKSSTPLANSGHRQRPSSYSPGPNDLHAHQDEKRRRTDRPTPDEANNHIFGTEENGLDSFSSAWNDKLVRDRSATRSKGAPGTPVTRCHTPSAKSSAASKTSSINNALEHGPRVSEPVTEAERKESNDSPPTLSANSLTNGSESRGVTPSPHGVNDLVPSKTNTFIKAPASPSSLTMGVNKLPSNSTADFANTSPVSNSLTCGMVSLPGMMFDAGYGTPSLPGIPSLGRPPYSFLLLDNQPPTPVPLPPEAFYSPGVPVQAKPIHCFDHGDVDGRTLLVGGESSILSVWDLGSPSPRRKCELNFSAPACYALAVSPDGKLCFSCCSNGNIGVWDIHNRALIRQYQGHSEGASCVDIRSDGTKLWTGGLDKTVRCWDLREHCQTNQFEFSGQVFSLGFSPSGDWLAVGLETDQVEVFSPNHPEKYQLTLHESSVLSLKFAHSGLWFASTGKDHCLYAWRTPYGANLFQPFGRILPFSPRKMSSPLSHRGRLGNEVHCFVTMAEVCVLVAPPGVTRFGY</sequence>
<gene>
    <name evidence="5" type="ORF">CLF_107951</name>
</gene>
<dbReference type="GO" id="GO:0005667">
    <property type="term" value="C:transcription regulator complex"/>
    <property type="evidence" value="ECO:0007669"/>
    <property type="project" value="TreeGrafter"/>
</dbReference>
<dbReference type="InterPro" id="IPR009146">
    <property type="entry name" value="Groucho_enhance"/>
</dbReference>
<feature type="compositionally biased region" description="Low complexity" evidence="4">
    <location>
        <begin position="1803"/>
        <end position="1814"/>
    </location>
</feature>
<feature type="region of interest" description="Disordered" evidence="4">
    <location>
        <begin position="1334"/>
        <end position="1357"/>
    </location>
</feature>
<feature type="compositionally biased region" description="Low complexity" evidence="4">
    <location>
        <begin position="1674"/>
        <end position="1687"/>
    </location>
</feature>
<feature type="coiled-coil region" evidence="3">
    <location>
        <begin position="1119"/>
        <end position="1146"/>
    </location>
</feature>
<feature type="coiled-coil region" evidence="3">
    <location>
        <begin position="837"/>
        <end position="942"/>
    </location>
</feature>
<feature type="coiled-coil region" evidence="3">
    <location>
        <begin position="285"/>
        <end position="340"/>
    </location>
</feature>
<feature type="coiled-coil region" evidence="3">
    <location>
        <begin position="502"/>
        <end position="529"/>
    </location>
</feature>
<feature type="region of interest" description="Disordered" evidence="4">
    <location>
        <begin position="1490"/>
        <end position="1536"/>
    </location>
</feature>